<proteinExistence type="predicted"/>
<comment type="caution">
    <text evidence="2">The sequence shown here is derived from an EMBL/GenBank/DDBJ whole genome shotgun (WGS) entry which is preliminary data.</text>
</comment>
<dbReference type="SUPFAM" id="SSF53850">
    <property type="entry name" value="Periplasmic binding protein-like II"/>
    <property type="match status" value="1"/>
</dbReference>
<sequence>MCMEDKRGNCGQSDMTGECVERSGYGQSFRRSEHGSSVQRYRYGQAGESISPGERSEADYCSVCGDRIKPGGSIRSGASRKPGKRTMPGRLAAVSLALMLAAMAGCSSTGQPYVQQTVPAAQLEANPDEADNPAAASANEPFTLRVLSNTPLEVPDLNNRFWTRIQQMFKVRLQAEFVPLDDYDRRLRLVLASGDLPEAMVLNSVNDSVFNKAVKQGMFWDLNELAGDLSQFPNLKYNISATAWNYTKIEGRHYVIPRARPLLDGGLHWRPDLFLKHGLSQPGTLDEYVGALKQIVDANPNKHYIGLHFEESFYTAFGGFEPVYNSEGGLVHKYLTDSYTEFVRWYRHVYGMGLMSKEFAILKGSDKENMFRSDKALTYERNMYHSYTYDQELKKIDPGYEAGVITYLTGPRGHSGEYGIAFTGGFVIARSVPKDKALRILHMYDQAADPRVTDQLLRGFEGIHFDMVNGKRVPTQLAGKEISNAVMQIFPNADDEWQKVVNFAAPAAWNEKMKATASTLYEAERAVDPFRVIRSAAWLKEWPKVEDDYIAIRTQAVMGLIPMSEYEEFVRKYREKPEFKLAFKQFADSYKLMF</sequence>
<dbReference type="AlphaFoldDB" id="A0A4R5KBP3"/>
<reference evidence="2 3" key="1">
    <citation type="submission" date="2019-03" db="EMBL/GenBank/DDBJ databases">
        <title>This is whole genome sequence of Paenibacillus sp MS74 strain.</title>
        <authorList>
            <person name="Trinh H.N."/>
        </authorList>
    </citation>
    <scope>NUCLEOTIDE SEQUENCE [LARGE SCALE GENOMIC DNA]</scope>
    <source>
        <strain evidence="2 3">MS74</strain>
    </source>
</reference>
<keyword evidence="3" id="KW-1185">Reference proteome</keyword>
<evidence type="ECO:0000313" key="2">
    <source>
        <dbReference type="EMBL" id="TDF92571.1"/>
    </source>
</evidence>
<gene>
    <name evidence="2" type="ORF">E1757_29765</name>
</gene>
<evidence type="ECO:0000256" key="1">
    <source>
        <dbReference type="ARBA" id="ARBA00022729"/>
    </source>
</evidence>
<accession>A0A4R5KBP3</accession>
<protein>
    <submittedName>
        <fullName evidence="2">Extracellular solute-binding protein</fullName>
    </submittedName>
</protein>
<dbReference type="PANTHER" id="PTHR43649">
    <property type="entry name" value="ARABINOSE-BINDING PROTEIN-RELATED"/>
    <property type="match status" value="1"/>
</dbReference>
<dbReference type="Gene3D" id="3.40.190.10">
    <property type="entry name" value="Periplasmic binding protein-like II"/>
    <property type="match status" value="2"/>
</dbReference>
<evidence type="ECO:0000313" key="3">
    <source>
        <dbReference type="Proteomes" id="UP000295636"/>
    </source>
</evidence>
<dbReference type="PANTHER" id="PTHR43649:SF33">
    <property type="entry name" value="POLYGALACTURONAN_RHAMNOGALACTURONAN-BINDING PROTEIN YTCQ"/>
    <property type="match status" value="1"/>
</dbReference>
<organism evidence="2 3">
    <name type="scientific">Paenibacillus piri</name>
    <dbReference type="NCBI Taxonomy" id="2547395"/>
    <lineage>
        <taxon>Bacteria</taxon>
        <taxon>Bacillati</taxon>
        <taxon>Bacillota</taxon>
        <taxon>Bacilli</taxon>
        <taxon>Bacillales</taxon>
        <taxon>Paenibacillaceae</taxon>
        <taxon>Paenibacillus</taxon>
    </lineage>
</organism>
<dbReference type="EMBL" id="SMRT01000020">
    <property type="protein sequence ID" value="TDF92571.1"/>
    <property type="molecule type" value="Genomic_DNA"/>
</dbReference>
<dbReference type="InterPro" id="IPR050490">
    <property type="entry name" value="Bact_solute-bd_prot1"/>
</dbReference>
<keyword evidence="1" id="KW-0732">Signal</keyword>
<dbReference type="OrthoDB" id="9787283at2"/>
<dbReference type="Proteomes" id="UP000295636">
    <property type="component" value="Unassembled WGS sequence"/>
</dbReference>
<name>A0A4R5KBP3_9BACL</name>